<dbReference type="PANTHER" id="PTHR43042">
    <property type="entry name" value="SAM-DEPENDENT METHYLTRANSFERASE"/>
    <property type="match status" value="1"/>
</dbReference>
<keyword evidence="3" id="KW-0949">S-adenosyl-L-methionine</keyword>
<dbReference type="EMBL" id="NRRL01000117">
    <property type="protein sequence ID" value="MBK1670786.1"/>
    <property type="molecule type" value="Genomic_DNA"/>
</dbReference>
<dbReference type="Gene3D" id="3.40.50.150">
    <property type="entry name" value="Vaccinia Virus protein VP39"/>
    <property type="match status" value="1"/>
</dbReference>
<protein>
    <recommendedName>
        <fullName evidence="4">S-adenosylmethionine-dependent methyltransferase domain-containing protein</fullName>
    </recommendedName>
</protein>
<gene>
    <name evidence="5" type="ORF">CKO28_22475</name>
</gene>
<evidence type="ECO:0000256" key="3">
    <source>
        <dbReference type="ARBA" id="ARBA00022691"/>
    </source>
</evidence>
<dbReference type="InterPro" id="IPR019614">
    <property type="entry name" value="SAM-dep_methyl-trfase"/>
</dbReference>
<evidence type="ECO:0000256" key="2">
    <source>
        <dbReference type="ARBA" id="ARBA00022679"/>
    </source>
</evidence>
<evidence type="ECO:0000313" key="5">
    <source>
        <dbReference type="EMBL" id="MBK1670786.1"/>
    </source>
</evidence>
<keyword evidence="2" id="KW-0808">Transferase</keyword>
<dbReference type="SUPFAM" id="SSF53335">
    <property type="entry name" value="S-adenosyl-L-methionine-dependent methyltransferases"/>
    <property type="match status" value="1"/>
</dbReference>
<sequence length="296" mass="32850">MTHRLPLLTTADGWDDYALLDSGQGRKLERYAEQTVIRPEPQAIWQPALADEIWQAADAWFEGTDDSASRWGFNGSPAQAWPMTYADVTFEARFTPFRHLGVFVEQAAQWDWFRPLIEARTAAGRPVRILNLFAYTGIASLIAARAGAEVTHLDASKKAITWANQNQARAGLADAPIRWIADDAVKFLKREVKRGRTYDGVLLDPPKYGRGTKGEVWQLYEGLPELLHLATRVLSADALFLVATVYAIRMSSTSLHHGLAEALDTRAGVLESGEMGVRDQVGRTLVSAIFARWQAG</sequence>
<feature type="domain" description="S-adenosylmethionine-dependent methyltransferase" evidence="4">
    <location>
        <begin position="65"/>
        <end position="227"/>
    </location>
</feature>
<dbReference type="CDD" id="cd02440">
    <property type="entry name" value="AdoMet_MTases"/>
    <property type="match status" value="1"/>
</dbReference>
<comment type="caution">
    <text evidence="5">The sequence shown here is derived from an EMBL/GenBank/DDBJ whole genome shotgun (WGS) entry which is preliminary data.</text>
</comment>
<dbReference type="Pfam" id="PF10672">
    <property type="entry name" value="Methyltrans_SAM"/>
    <property type="match status" value="1"/>
</dbReference>
<dbReference type="InterPro" id="IPR029063">
    <property type="entry name" value="SAM-dependent_MTases_sf"/>
</dbReference>
<accession>A0ABS1DJW5</accession>
<dbReference type="Gene3D" id="2.60.40.1180">
    <property type="entry name" value="Golgi alpha-mannosidase II"/>
    <property type="match status" value="1"/>
</dbReference>
<evidence type="ECO:0000256" key="1">
    <source>
        <dbReference type="ARBA" id="ARBA00022603"/>
    </source>
</evidence>
<dbReference type="PANTHER" id="PTHR43042:SF2">
    <property type="entry name" value="SAM-DEPENDENT METHYLTRANSFERASE"/>
    <property type="match status" value="1"/>
</dbReference>
<reference evidence="5 6" key="1">
    <citation type="journal article" date="2020" name="Microorganisms">
        <title>Osmotic Adaptation and Compatible Solute Biosynthesis of Phototrophic Bacteria as Revealed from Genome Analyses.</title>
        <authorList>
            <person name="Imhoff J.F."/>
            <person name="Rahn T."/>
            <person name="Kunzel S."/>
            <person name="Keller A."/>
            <person name="Neulinger S.C."/>
        </authorList>
    </citation>
    <scope>NUCLEOTIDE SEQUENCE [LARGE SCALE GENOMIC DNA]</scope>
    <source>
        <strain evidence="5 6">DSM 9895</strain>
    </source>
</reference>
<evidence type="ECO:0000313" key="6">
    <source>
        <dbReference type="Proteomes" id="UP001296873"/>
    </source>
</evidence>
<dbReference type="Proteomes" id="UP001296873">
    <property type="component" value="Unassembled WGS sequence"/>
</dbReference>
<proteinExistence type="predicted"/>
<keyword evidence="1" id="KW-0489">Methyltransferase</keyword>
<keyword evidence="6" id="KW-1185">Reference proteome</keyword>
<organism evidence="5 6">
    <name type="scientific">Rhodovibrio sodomensis</name>
    <dbReference type="NCBI Taxonomy" id="1088"/>
    <lineage>
        <taxon>Bacteria</taxon>
        <taxon>Pseudomonadati</taxon>
        <taxon>Pseudomonadota</taxon>
        <taxon>Alphaproteobacteria</taxon>
        <taxon>Rhodospirillales</taxon>
        <taxon>Rhodovibrionaceae</taxon>
        <taxon>Rhodovibrio</taxon>
    </lineage>
</organism>
<dbReference type="InterPro" id="IPR013780">
    <property type="entry name" value="Glyco_hydro_b"/>
</dbReference>
<evidence type="ECO:0000259" key="4">
    <source>
        <dbReference type="Pfam" id="PF10672"/>
    </source>
</evidence>
<name>A0ABS1DJW5_9PROT</name>